<feature type="region of interest" description="Disordered" evidence="1">
    <location>
        <begin position="1"/>
        <end position="26"/>
    </location>
</feature>
<proteinExistence type="predicted"/>
<gene>
    <name evidence="2" type="ORF">EUGRSUZ_C035801</name>
</gene>
<name>A0A059CUN5_EUCGR</name>
<sequence>MDAADFGCWENTSDDQATGSPDARGSDCDNSLAISTYPFADAKCRGVCPCK</sequence>
<dbReference type="InParanoid" id="A0A059CUN5"/>
<evidence type="ECO:0000313" key="2">
    <source>
        <dbReference type="EMBL" id="KCW82188.1"/>
    </source>
</evidence>
<organism evidence="2">
    <name type="scientific">Eucalyptus grandis</name>
    <name type="common">Flooded gum</name>
    <dbReference type="NCBI Taxonomy" id="71139"/>
    <lineage>
        <taxon>Eukaryota</taxon>
        <taxon>Viridiplantae</taxon>
        <taxon>Streptophyta</taxon>
        <taxon>Embryophyta</taxon>
        <taxon>Tracheophyta</taxon>
        <taxon>Spermatophyta</taxon>
        <taxon>Magnoliopsida</taxon>
        <taxon>eudicotyledons</taxon>
        <taxon>Gunneridae</taxon>
        <taxon>Pentapetalae</taxon>
        <taxon>rosids</taxon>
        <taxon>malvids</taxon>
        <taxon>Myrtales</taxon>
        <taxon>Myrtaceae</taxon>
        <taxon>Myrtoideae</taxon>
        <taxon>Eucalypteae</taxon>
        <taxon>Eucalyptus</taxon>
    </lineage>
</organism>
<dbReference type="AlphaFoldDB" id="A0A059CUN5"/>
<feature type="non-terminal residue" evidence="2">
    <location>
        <position position="51"/>
    </location>
</feature>
<reference evidence="2" key="1">
    <citation type="submission" date="2013-07" db="EMBL/GenBank/DDBJ databases">
        <title>The genome of Eucalyptus grandis.</title>
        <authorList>
            <person name="Schmutz J."/>
            <person name="Hayes R."/>
            <person name="Myburg A."/>
            <person name="Tuskan G."/>
            <person name="Grattapaglia D."/>
            <person name="Rokhsar D.S."/>
        </authorList>
    </citation>
    <scope>NUCLEOTIDE SEQUENCE</scope>
    <source>
        <tissue evidence="2">Leaf extractions</tissue>
    </source>
</reference>
<dbReference type="Gramene" id="KCW82188">
    <property type="protein sequence ID" value="KCW82188"/>
    <property type="gene ID" value="EUGRSUZ_C035801"/>
</dbReference>
<feature type="compositionally biased region" description="Polar residues" evidence="1">
    <location>
        <begin position="10"/>
        <end position="19"/>
    </location>
</feature>
<protein>
    <submittedName>
        <fullName evidence="2">Uncharacterized protein</fullName>
    </submittedName>
</protein>
<accession>A0A059CUN5</accession>
<evidence type="ECO:0000256" key="1">
    <source>
        <dbReference type="SAM" id="MobiDB-lite"/>
    </source>
</evidence>
<dbReference type="EMBL" id="KK198755">
    <property type="protein sequence ID" value="KCW82188.1"/>
    <property type="molecule type" value="Genomic_DNA"/>
</dbReference>